<evidence type="ECO:0000256" key="5">
    <source>
        <dbReference type="PIRNR" id="PIRNR038471"/>
    </source>
</evidence>
<dbReference type="InterPro" id="IPR042177">
    <property type="entry name" value="Cell/Rod_1"/>
</dbReference>
<dbReference type="KEGG" id="cheb:HH215_00430"/>
<dbReference type="GO" id="GO:0008360">
    <property type="term" value="P:regulation of cell shape"/>
    <property type="evidence" value="ECO:0007669"/>
    <property type="project" value="UniProtKB-KW"/>
</dbReference>
<dbReference type="NCBIfam" id="TIGR00219">
    <property type="entry name" value="mreC"/>
    <property type="match status" value="1"/>
</dbReference>
<organism evidence="9 10">
    <name type="scientific">Cohnella herbarum</name>
    <dbReference type="NCBI Taxonomy" id="2728023"/>
    <lineage>
        <taxon>Bacteria</taxon>
        <taxon>Bacillati</taxon>
        <taxon>Bacillota</taxon>
        <taxon>Bacilli</taxon>
        <taxon>Bacillales</taxon>
        <taxon>Paenibacillaceae</taxon>
        <taxon>Cohnella</taxon>
    </lineage>
</organism>
<evidence type="ECO:0000259" key="8">
    <source>
        <dbReference type="Pfam" id="PF04085"/>
    </source>
</evidence>
<dbReference type="Gene3D" id="2.40.10.340">
    <property type="entry name" value="Rod shape-determining protein MreC, domain 1"/>
    <property type="match status" value="1"/>
</dbReference>
<comment type="similarity">
    <text evidence="1 5">Belongs to the MreC family.</text>
</comment>
<dbReference type="RefSeq" id="WP_169278102.1">
    <property type="nucleotide sequence ID" value="NZ_CP051680.1"/>
</dbReference>
<name>A0A7Z2VEX7_9BACL</name>
<sequence>MSGIFRLLRNKRLFILMIGLIVFIALMGFTLGRNRLTWPEKFLNDAFGITQGTLYQPVGAVADFFRDLGRLSDVYKENEQFRQTVAQYTQDQIKFNLLEAENKRLKEDLNFTEQQKNMDNYRYLIAQVVGTNSNPYEKTITINLGSKDGIKPEMAVRTVEGLVGMVSKVKNFTSTVTLITNLDPNSSRGTPVSATFLGKPDSFGILEYDDETKNLQMTKIDENDKPADGDKVITSGVGSLFPKGIIIGTVESSQVGDFGLTYTAIIKPATNFDHLREVFVVVVPEVEEP</sequence>
<feature type="coiled-coil region" evidence="6">
    <location>
        <begin position="88"/>
        <end position="115"/>
    </location>
</feature>
<keyword evidence="6" id="KW-0175">Coiled coil</keyword>
<dbReference type="InterPro" id="IPR042175">
    <property type="entry name" value="Cell/Rod_MreC_2"/>
</dbReference>
<dbReference type="EMBL" id="CP051680">
    <property type="protein sequence ID" value="QJD81796.1"/>
    <property type="molecule type" value="Genomic_DNA"/>
</dbReference>
<accession>A0A7Z2VEX7</accession>
<dbReference type="PIRSF" id="PIRSF038471">
    <property type="entry name" value="MreC"/>
    <property type="match status" value="1"/>
</dbReference>
<comment type="function">
    <text evidence="5">Involved in formation and maintenance of cell shape.</text>
</comment>
<evidence type="ECO:0000256" key="6">
    <source>
        <dbReference type="SAM" id="Coils"/>
    </source>
</evidence>
<evidence type="ECO:0000256" key="7">
    <source>
        <dbReference type="SAM" id="Phobius"/>
    </source>
</evidence>
<keyword evidence="3 5" id="KW-0133">Cell shape</keyword>
<dbReference type="InterPro" id="IPR055342">
    <property type="entry name" value="MreC_beta-barrel_core"/>
</dbReference>
<dbReference type="InterPro" id="IPR007221">
    <property type="entry name" value="MreC"/>
</dbReference>
<keyword evidence="7" id="KW-0472">Membrane</keyword>
<keyword evidence="7" id="KW-0812">Transmembrane</keyword>
<gene>
    <name evidence="9" type="primary">mreC</name>
    <name evidence="9" type="ORF">HH215_00430</name>
</gene>
<dbReference type="Gene3D" id="2.40.10.350">
    <property type="entry name" value="Rod shape-determining protein MreC, domain 2"/>
    <property type="match status" value="1"/>
</dbReference>
<dbReference type="Pfam" id="PF04085">
    <property type="entry name" value="MreC"/>
    <property type="match status" value="1"/>
</dbReference>
<evidence type="ECO:0000313" key="9">
    <source>
        <dbReference type="EMBL" id="QJD81796.1"/>
    </source>
</evidence>
<feature type="transmembrane region" description="Helical" evidence="7">
    <location>
        <begin position="12"/>
        <end position="32"/>
    </location>
</feature>
<evidence type="ECO:0000256" key="3">
    <source>
        <dbReference type="ARBA" id="ARBA00022960"/>
    </source>
</evidence>
<proteinExistence type="inferred from homology"/>
<keyword evidence="10" id="KW-1185">Reference proteome</keyword>
<protein>
    <recommendedName>
        <fullName evidence="2 5">Cell shape-determining protein MreC</fullName>
    </recommendedName>
    <alternativeName>
        <fullName evidence="4 5">Cell shape protein MreC</fullName>
    </alternativeName>
</protein>
<evidence type="ECO:0000256" key="1">
    <source>
        <dbReference type="ARBA" id="ARBA00009369"/>
    </source>
</evidence>
<keyword evidence="7" id="KW-1133">Transmembrane helix</keyword>
<feature type="domain" description="Rod shape-determining protein MreC beta-barrel core" evidence="8">
    <location>
        <begin position="128"/>
        <end position="281"/>
    </location>
</feature>
<dbReference type="PANTHER" id="PTHR34138">
    <property type="entry name" value="CELL SHAPE-DETERMINING PROTEIN MREC"/>
    <property type="match status" value="1"/>
</dbReference>
<evidence type="ECO:0000313" key="10">
    <source>
        <dbReference type="Proteomes" id="UP000502248"/>
    </source>
</evidence>
<evidence type="ECO:0000256" key="2">
    <source>
        <dbReference type="ARBA" id="ARBA00013855"/>
    </source>
</evidence>
<evidence type="ECO:0000256" key="4">
    <source>
        <dbReference type="ARBA" id="ARBA00032089"/>
    </source>
</evidence>
<reference evidence="9 10" key="1">
    <citation type="submission" date="2020-04" db="EMBL/GenBank/DDBJ databases">
        <title>Genome sequencing of novel species.</title>
        <authorList>
            <person name="Heo J."/>
            <person name="Kim S.-J."/>
            <person name="Kim J.-S."/>
            <person name="Hong S.-B."/>
            <person name="Kwon S.-W."/>
        </authorList>
    </citation>
    <scope>NUCLEOTIDE SEQUENCE [LARGE SCALE GENOMIC DNA]</scope>
    <source>
        <strain evidence="9 10">MFER-1</strain>
    </source>
</reference>
<dbReference type="Proteomes" id="UP000502248">
    <property type="component" value="Chromosome"/>
</dbReference>
<dbReference type="PANTHER" id="PTHR34138:SF1">
    <property type="entry name" value="CELL SHAPE-DETERMINING PROTEIN MREC"/>
    <property type="match status" value="1"/>
</dbReference>
<dbReference type="AlphaFoldDB" id="A0A7Z2VEX7"/>
<dbReference type="GO" id="GO:0005886">
    <property type="term" value="C:plasma membrane"/>
    <property type="evidence" value="ECO:0007669"/>
    <property type="project" value="TreeGrafter"/>
</dbReference>